<name>A0A0F9NP33_9ZZZZ</name>
<proteinExistence type="predicted"/>
<protein>
    <recommendedName>
        <fullName evidence="2">C_GCAxxG_C_C family protein</fullName>
    </recommendedName>
</protein>
<dbReference type="AlphaFoldDB" id="A0A0F9NP33"/>
<organism evidence="1">
    <name type="scientific">marine sediment metagenome</name>
    <dbReference type="NCBI Taxonomy" id="412755"/>
    <lineage>
        <taxon>unclassified sequences</taxon>
        <taxon>metagenomes</taxon>
        <taxon>ecological metagenomes</taxon>
    </lineage>
</organism>
<dbReference type="InterPro" id="IPR010181">
    <property type="entry name" value="CGCAxxGCC_motif"/>
</dbReference>
<sequence length="150" mass="15945">MTLAEDAVELLEDGMNCSQAVLIALGEPLGIDRRTAAGVASAFGGGMACTGRTCGVVTGGLMVIGLHCNKARWFASRKRSLAYALGREFLRRFEAQEGFTQCRQLLKAAGIVVDPQQAMASKVYRTHCQKLVNDAAQILGILLGKMNVGA</sequence>
<gene>
    <name evidence="1" type="ORF">LCGC14_1002440</name>
</gene>
<evidence type="ECO:0008006" key="2">
    <source>
        <dbReference type="Google" id="ProtNLM"/>
    </source>
</evidence>
<dbReference type="NCBIfam" id="TIGR01909">
    <property type="entry name" value="C_GCAxxG_C_C"/>
    <property type="match status" value="1"/>
</dbReference>
<comment type="caution">
    <text evidence="1">The sequence shown here is derived from an EMBL/GenBank/DDBJ whole genome shotgun (WGS) entry which is preliminary data.</text>
</comment>
<dbReference type="EMBL" id="LAZR01003881">
    <property type="protein sequence ID" value="KKN13822.1"/>
    <property type="molecule type" value="Genomic_DNA"/>
</dbReference>
<reference evidence="1" key="1">
    <citation type="journal article" date="2015" name="Nature">
        <title>Complex archaea that bridge the gap between prokaryotes and eukaryotes.</title>
        <authorList>
            <person name="Spang A."/>
            <person name="Saw J.H."/>
            <person name="Jorgensen S.L."/>
            <person name="Zaremba-Niedzwiedzka K."/>
            <person name="Martijn J."/>
            <person name="Lind A.E."/>
            <person name="van Eijk R."/>
            <person name="Schleper C."/>
            <person name="Guy L."/>
            <person name="Ettema T.J."/>
        </authorList>
    </citation>
    <scope>NUCLEOTIDE SEQUENCE</scope>
</reference>
<evidence type="ECO:0000313" key="1">
    <source>
        <dbReference type="EMBL" id="KKN13822.1"/>
    </source>
</evidence>
<accession>A0A0F9NP33</accession>
<dbReference type="Pfam" id="PF09719">
    <property type="entry name" value="C_GCAxxG_C_C"/>
    <property type="match status" value="1"/>
</dbReference>